<proteinExistence type="predicted"/>
<organism evidence="2 3">
    <name type="scientific">Trachipleistophora hominis</name>
    <name type="common">Microsporidian parasite</name>
    <dbReference type="NCBI Taxonomy" id="72359"/>
    <lineage>
        <taxon>Eukaryota</taxon>
        <taxon>Fungi</taxon>
        <taxon>Fungi incertae sedis</taxon>
        <taxon>Microsporidia</taxon>
        <taxon>Pleistophoridae</taxon>
        <taxon>Trachipleistophora</taxon>
    </lineage>
</organism>
<dbReference type="VEuPathDB" id="MicrosporidiaDB:THOM_1306"/>
<dbReference type="InParanoid" id="L7JYD2"/>
<dbReference type="AlphaFoldDB" id="L7JYD2"/>
<feature type="region of interest" description="Disordered" evidence="1">
    <location>
        <begin position="1"/>
        <end position="36"/>
    </location>
</feature>
<dbReference type="Proteomes" id="UP000011185">
    <property type="component" value="Unassembled WGS sequence"/>
</dbReference>
<dbReference type="HOGENOM" id="CLU_2924357_0_0_1"/>
<feature type="compositionally biased region" description="Basic and acidic residues" evidence="1">
    <location>
        <begin position="1"/>
        <end position="31"/>
    </location>
</feature>
<protein>
    <submittedName>
        <fullName evidence="2">Uncharacterized protein</fullName>
    </submittedName>
</protein>
<dbReference type="OrthoDB" id="10652555at2759"/>
<gene>
    <name evidence="2" type="ORF">THOM_1306</name>
</gene>
<accession>L7JYD2</accession>
<dbReference type="EMBL" id="JH993930">
    <property type="protein sequence ID" value="ELQ75737.1"/>
    <property type="molecule type" value="Genomic_DNA"/>
</dbReference>
<sequence length="61" mass="7366">MMKPKEHVHKELSTGNEHMKRMCESVRRESSTEITSECVGRLSIPVKRSRRFFYRRRGDER</sequence>
<reference evidence="2 3" key="1">
    <citation type="journal article" date="2012" name="PLoS Pathog.">
        <title>The genome of the obligate intracellular parasite Trachipleistophora hominis: new insights into microsporidian genome dynamics and reductive evolution.</title>
        <authorList>
            <person name="Heinz E."/>
            <person name="Williams T.A."/>
            <person name="Nakjang S."/>
            <person name="Noel C.J."/>
            <person name="Swan D.C."/>
            <person name="Goldberg A.V."/>
            <person name="Harris S.R."/>
            <person name="Weinmaier T."/>
            <person name="Markert S."/>
            <person name="Becher D."/>
            <person name="Bernhardt J."/>
            <person name="Dagan T."/>
            <person name="Hacker C."/>
            <person name="Lucocq J.M."/>
            <person name="Schweder T."/>
            <person name="Rattei T."/>
            <person name="Hall N."/>
            <person name="Hirt R.P."/>
            <person name="Embley T.M."/>
        </authorList>
    </citation>
    <scope>NUCLEOTIDE SEQUENCE [LARGE SCALE GENOMIC DNA]</scope>
</reference>
<evidence type="ECO:0000313" key="2">
    <source>
        <dbReference type="EMBL" id="ELQ75737.1"/>
    </source>
</evidence>
<evidence type="ECO:0000256" key="1">
    <source>
        <dbReference type="SAM" id="MobiDB-lite"/>
    </source>
</evidence>
<evidence type="ECO:0000313" key="3">
    <source>
        <dbReference type="Proteomes" id="UP000011185"/>
    </source>
</evidence>
<name>L7JYD2_TRAHO</name>
<keyword evidence="3" id="KW-1185">Reference proteome</keyword>